<keyword evidence="5" id="KW-0720">Serine protease</keyword>
<proteinExistence type="inferred from homology"/>
<organism evidence="8">
    <name type="scientific">marine sediment metagenome</name>
    <dbReference type="NCBI Taxonomy" id="412755"/>
    <lineage>
        <taxon>unclassified sequences</taxon>
        <taxon>metagenomes</taxon>
        <taxon>ecological metagenomes</taxon>
    </lineage>
</organism>
<dbReference type="PROSITE" id="PS50240">
    <property type="entry name" value="TRYPSIN_DOM"/>
    <property type="match status" value="1"/>
</dbReference>
<evidence type="ECO:0000259" key="7">
    <source>
        <dbReference type="PROSITE" id="PS50240"/>
    </source>
</evidence>
<evidence type="ECO:0000256" key="5">
    <source>
        <dbReference type="ARBA" id="ARBA00022825"/>
    </source>
</evidence>
<dbReference type="InterPro" id="IPR018114">
    <property type="entry name" value="TRYPSIN_HIS"/>
</dbReference>
<sequence length="1421" mass="157555">MGYFFVKILLLKAFNNIYIMIFPILLSFVFYPNSKFKNQKMISMFVNKRKSIKIITALIFGILFPSTMYGEIVTTSFGSVDNIDEDPEVIPDTEIPIYEDLPLIEGGVERIDFTGEEVFEPDTNDRAAIEWRPIEESFKNYQFNAEAVGGPVATSFYDLITRVETIIEPQFLQLPESIPELLVVEPYTGLLAGTITAESVIGSDDRVIVDNSIYPWRTIVKLYITAADSSTWIGSGVIIDAFHILTAGHCAYLPDNGGWASNIEIVPGMDSADNPSDPYGHAWVTGMRSYTGWTVSQSSEHDWALLTLDRNVGAYTGWMGRITADSSSSIYTDMMNVAGYPSDLSSGNRLYMDSDSGDGATANNHYYWADTAPGMSGGPVWRYDAGNRYIMTVHAYGRGGTASNFGTRLNNDKYDRIFTWLSADSAPTDKADLIDMGSGSDSVTTGTWTAGITTVTLTNGIRNQGTASSGNYYVHYYASTNNFISTSDYYIGTSTVESTGAFETDSATFTGTLPDIPAGVYFIGWIIDNDDDVDEFDETNNVVVYASQRTISGAPPPSGYVELTVRDSVTLSAIASAYVTVKDDTDTVIDTGWTDGSGFYNVTRLDIGLHTIDVSKVGYYDQQKLDYINFVGDDDYLTFNMVPMPPDNGYIEVNVKDSVTSTGIVSAYVQVTNMSSGLVIDTGNTNGAGFYNITGLYIGWYEVAISKGGYTPQTKQDYINWNGDADSLSFDLVPYPPNSGYIEVQVNDSITHSPISNTFVECFYSINNTLFVSGFTNSSGFFSITSLSKELWYTINVSKPHYYNQTQQDYINWNGDADSLIFNLLPYFPNSGYIEVQVNDSITHNPISNAFVECFYSINNTLFDSGFADSSGFFIITSLPKELWFTVNVSKPGYYNQTQQDYINWNGDADSLIFDLVPYPPNSGYIEVQVNDSITHNPISNAFVECFYSINNTLFDSGFADSSGFFIITSLPKELWFTVNVSKPGYYNQTQQDNINWNGDTDTLIFDLVPYPPNSGYIEVNVNDIVSLSPISSAFVQVTNMSSGLVVDTGYTNSAGFYNITGLYIGLYEVTVSKVGYYNQTQQDNINWKGDTDTLIFDLVPYPPNSGYIEVQVNDSITHNPISNAIIECFYSNNNTLFVSGFTDNSGFYNITSLPKELWYIVNVSKAGYHNQTQQDYIAWNGYHNYLNFLLLIVPDSISIISPTHSDLWEISSVYSISWSSIGSFANILIELYENGIFILEITESTPNDGLYLWTLPPGLDDSTLFQIKVIDANNKDTYNVSESFEIKDLRTIIVTSPTSSSYWIMENNYYINWTSTGTIASIKIELYASSILVLEIAASTPNDGAFLWSIPNTLINYTEYVIKVSDLIDPIVFDDSNLFTITGVTDEGGIPGYDVLILGGLLGVVSLVIIKRKRKKLSIS</sequence>
<dbReference type="PROSITE" id="PS00134">
    <property type="entry name" value="TRYPSIN_HIS"/>
    <property type="match status" value="1"/>
</dbReference>
<dbReference type="InterPro" id="IPR001254">
    <property type="entry name" value="Trypsin_dom"/>
</dbReference>
<dbReference type="GO" id="GO:0004252">
    <property type="term" value="F:serine-type endopeptidase activity"/>
    <property type="evidence" value="ECO:0007669"/>
    <property type="project" value="InterPro"/>
</dbReference>
<keyword evidence="4" id="KW-0378">Hydrolase</keyword>
<dbReference type="SUPFAM" id="SSF49478">
    <property type="entry name" value="Cna protein B-type domain"/>
    <property type="match status" value="3"/>
</dbReference>
<accession>A0A0F9QR39</accession>
<dbReference type="InterPro" id="IPR008256">
    <property type="entry name" value="Peptidase_S1B"/>
</dbReference>
<comment type="similarity">
    <text evidence="1">Belongs to the peptidase S1B family.</text>
</comment>
<dbReference type="GO" id="GO:0006508">
    <property type="term" value="P:proteolysis"/>
    <property type="evidence" value="ECO:0007669"/>
    <property type="project" value="UniProtKB-KW"/>
</dbReference>
<evidence type="ECO:0000256" key="4">
    <source>
        <dbReference type="ARBA" id="ARBA00022801"/>
    </source>
</evidence>
<evidence type="ECO:0000256" key="2">
    <source>
        <dbReference type="ARBA" id="ARBA00022670"/>
    </source>
</evidence>
<dbReference type="InterPro" id="IPR011635">
    <property type="entry name" value="CARDB"/>
</dbReference>
<dbReference type="InterPro" id="IPR009003">
    <property type="entry name" value="Peptidase_S1_PA"/>
</dbReference>
<dbReference type="NCBIfam" id="NF033507">
    <property type="entry name" value="Loki-CTERM"/>
    <property type="match status" value="1"/>
</dbReference>
<keyword evidence="3" id="KW-0732">Signal</keyword>
<dbReference type="Pfam" id="PF00089">
    <property type="entry name" value="Trypsin"/>
    <property type="match status" value="1"/>
</dbReference>
<dbReference type="Gene3D" id="2.60.40.10">
    <property type="entry name" value="Immunoglobulins"/>
    <property type="match status" value="1"/>
</dbReference>
<dbReference type="PANTHER" id="PTHR15462:SF8">
    <property type="entry name" value="SERINE PROTEASE"/>
    <property type="match status" value="1"/>
</dbReference>
<dbReference type="Gene3D" id="2.60.40.1120">
    <property type="entry name" value="Carboxypeptidase-like, regulatory domain"/>
    <property type="match status" value="5"/>
</dbReference>
<comment type="caution">
    <text evidence="8">The sequence shown here is derived from an EMBL/GenBank/DDBJ whole genome shotgun (WGS) entry which is preliminary data.</text>
</comment>
<evidence type="ECO:0000256" key="6">
    <source>
        <dbReference type="SAM" id="Phobius"/>
    </source>
</evidence>
<name>A0A0F9QR39_9ZZZZ</name>
<dbReference type="InterPro" id="IPR050966">
    <property type="entry name" value="Glutamyl_endopeptidase"/>
</dbReference>
<gene>
    <name evidence="8" type="ORF">LCGC14_0743530</name>
</gene>
<keyword evidence="6" id="KW-1133">Transmembrane helix</keyword>
<dbReference type="Pfam" id="PF13620">
    <property type="entry name" value="CarboxypepD_reg"/>
    <property type="match status" value="2"/>
</dbReference>
<dbReference type="SUPFAM" id="SSF50494">
    <property type="entry name" value="Trypsin-like serine proteases"/>
    <property type="match status" value="1"/>
</dbReference>
<keyword evidence="6" id="KW-0812">Transmembrane</keyword>
<keyword evidence="2" id="KW-0645">Protease</keyword>
<dbReference type="EMBL" id="LAZR01001765">
    <property type="protein sequence ID" value="KKN39427.1"/>
    <property type="molecule type" value="Genomic_DNA"/>
</dbReference>
<dbReference type="InterPro" id="IPR043504">
    <property type="entry name" value="Peptidase_S1_PA_chymotrypsin"/>
</dbReference>
<dbReference type="SUPFAM" id="SSF49464">
    <property type="entry name" value="Carboxypeptidase regulatory domain-like"/>
    <property type="match status" value="4"/>
</dbReference>
<evidence type="ECO:0000256" key="1">
    <source>
        <dbReference type="ARBA" id="ARBA00008764"/>
    </source>
</evidence>
<dbReference type="PANTHER" id="PTHR15462">
    <property type="entry name" value="SERINE PROTEASE"/>
    <property type="match status" value="1"/>
</dbReference>
<dbReference type="InterPro" id="IPR013783">
    <property type="entry name" value="Ig-like_fold"/>
</dbReference>
<evidence type="ECO:0000313" key="8">
    <source>
        <dbReference type="EMBL" id="KKN39427.1"/>
    </source>
</evidence>
<feature type="domain" description="Peptidase S1" evidence="7">
    <location>
        <begin position="200"/>
        <end position="426"/>
    </location>
</feature>
<dbReference type="Gene3D" id="2.40.10.10">
    <property type="entry name" value="Trypsin-like serine proteases"/>
    <property type="match status" value="2"/>
</dbReference>
<dbReference type="Pfam" id="PF07705">
    <property type="entry name" value="CARDB"/>
    <property type="match status" value="1"/>
</dbReference>
<dbReference type="InterPro" id="IPR008969">
    <property type="entry name" value="CarboxyPept-like_regulatory"/>
</dbReference>
<dbReference type="PRINTS" id="PR00839">
    <property type="entry name" value="V8PROTEASE"/>
</dbReference>
<evidence type="ECO:0000256" key="3">
    <source>
        <dbReference type="ARBA" id="ARBA00022729"/>
    </source>
</evidence>
<feature type="transmembrane region" description="Helical" evidence="6">
    <location>
        <begin position="13"/>
        <end position="31"/>
    </location>
</feature>
<feature type="transmembrane region" description="Helical" evidence="6">
    <location>
        <begin position="1391"/>
        <end position="1411"/>
    </location>
</feature>
<keyword evidence="6" id="KW-0472">Membrane</keyword>
<feature type="transmembrane region" description="Helical" evidence="6">
    <location>
        <begin position="52"/>
        <end position="70"/>
    </location>
</feature>
<protein>
    <recommendedName>
        <fullName evidence="7">Peptidase S1 domain-containing protein</fullName>
    </recommendedName>
</protein>
<reference evidence="8" key="1">
    <citation type="journal article" date="2015" name="Nature">
        <title>Complex archaea that bridge the gap between prokaryotes and eukaryotes.</title>
        <authorList>
            <person name="Spang A."/>
            <person name="Saw J.H."/>
            <person name="Jorgensen S.L."/>
            <person name="Zaremba-Niedzwiedzka K."/>
            <person name="Martijn J."/>
            <person name="Lind A.E."/>
            <person name="van Eijk R."/>
            <person name="Schleper C."/>
            <person name="Guy L."/>
            <person name="Ettema T.J."/>
        </authorList>
    </citation>
    <scope>NUCLEOTIDE SEQUENCE</scope>
</reference>